<comment type="caution">
    <text evidence="2">The sequence shown here is derived from an EMBL/GenBank/DDBJ whole genome shotgun (WGS) entry which is preliminary data.</text>
</comment>
<dbReference type="OrthoDB" id="9808936at2"/>
<organism evidence="2 3">
    <name type="scientific">Paenibacillus hemerocallicola</name>
    <dbReference type="NCBI Taxonomy" id="1172614"/>
    <lineage>
        <taxon>Bacteria</taxon>
        <taxon>Bacillati</taxon>
        <taxon>Bacillota</taxon>
        <taxon>Bacilli</taxon>
        <taxon>Bacillales</taxon>
        <taxon>Paenibacillaceae</taxon>
        <taxon>Paenibacillus</taxon>
    </lineage>
</organism>
<evidence type="ECO:0000313" key="3">
    <source>
        <dbReference type="Proteomes" id="UP000307943"/>
    </source>
</evidence>
<feature type="domain" description="Glycosyl transferase family 28 C-terminal" evidence="1">
    <location>
        <begin position="3"/>
        <end position="51"/>
    </location>
</feature>
<protein>
    <recommendedName>
        <fullName evidence="1">Glycosyl transferase family 28 C-terminal domain-containing protein</fullName>
    </recommendedName>
</protein>
<dbReference type="InterPro" id="IPR007235">
    <property type="entry name" value="Glyco_trans_28_C"/>
</dbReference>
<dbReference type="RefSeq" id="WP_139605882.1">
    <property type="nucleotide sequence ID" value="NZ_VDCQ01000056.1"/>
</dbReference>
<proteinExistence type="predicted"/>
<evidence type="ECO:0000313" key="2">
    <source>
        <dbReference type="EMBL" id="TNJ62588.1"/>
    </source>
</evidence>
<evidence type="ECO:0000259" key="1">
    <source>
        <dbReference type="Pfam" id="PF04101"/>
    </source>
</evidence>
<dbReference type="EMBL" id="VDCQ01000056">
    <property type="protein sequence ID" value="TNJ62588.1"/>
    <property type="molecule type" value="Genomic_DNA"/>
</dbReference>
<dbReference type="Proteomes" id="UP000307943">
    <property type="component" value="Unassembled WGS sequence"/>
</dbReference>
<dbReference type="SUPFAM" id="SSF53756">
    <property type="entry name" value="UDP-Glycosyltransferase/glycogen phosphorylase"/>
    <property type="match status" value="1"/>
</dbReference>
<dbReference type="GO" id="GO:0016758">
    <property type="term" value="F:hexosyltransferase activity"/>
    <property type="evidence" value="ECO:0007669"/>
    <property type="project" value="InterPro"/>
</dbReference>
<dbReference type="Gene3D" id="3.40.50.2000">
    <property type="entry name" value="Glycogen Phosphorylase B"/>
    <property type="match status" value="1"/>
</dbReference>
<sequence>MFSRAGANSIFEFLHLRKPMLLIPLTKAQSRGDQILTAESFRKAGYSDVLRRRI</sequence>
<dbReference type="AlphaFoldDB" id="A0A5C4T0F3"/>
<reference evidence="2 3" key="1">
    <citation type="submission" date="2019-05" db="EMBL/GenBank/DDBJ databases">
        <title>We sequenced the genome of Paenibacillus hemerocallicola KCTC 33185 for further insight into its adaptation and study the phylogeny of Paenibacillus.</title>
        <authorList>
            <person name="Narsing Rao M.P."/>
        </authorList>
    </citation>
    <scope>NUCLEOTIDE SEQUENCE [LARGE SCALE GENOMIC DNA]</scope>
    <source>
        <strain evidence="2 3">KCTC 33185</strain>
    </source>
</reference>
<name>A0A5C4T0F3_9BACL</name>
<dbReference type="Pfam" id="PF04101">
    <property type="entry name" value="Glyco_tran_28_C"/>
    <property type="match status" value="1"/>
</dbReference>
<keyword evidence="3" id="KW-1185">Reference proteome</keyword>
<accession>A0A5C4T0F3</accession>
<gene>
    <name evidence="2" type="ORF">FE784_29640</name>
</gene>